<accession>A0A4V3WUL6</accession>
<dbReference type="Gene3D" id="3.40.50.1010">
    <property type="entry name" value="5'-nuclease"/>
    <property type="match status" value="1"/>
</dbReference>
<dbReference type="AlphaFoldDB" id="A0A4V3WUL6"/>
<dbReference type="Proteomes" id="UP000308978">
    <property type="component" value="Unassembled WGS sequence"/>
</dbReference>
<dbReference type="InterPro" id="IPR021139">
    <property type="entry name" value="NYN"/>
</dbReference>
<dbReference type="RefSeq" id="WP_022926602.1">
    <property type="nucleotide sequence ID" value="NZ_CAQMYJ010000009.1"/>
</dbReference>
<sequence length="164" mass="18482">MNKRFELMMKKEQRKLVVVDIENVVGTGMLTKETVARHMRHIASKCHLSDKDILVIGVSHSKNAFVVALQVPNARIVLRNGKDGADLALKTVLRKERVEERFQEVVIVSGDHAFAEEAQALENKGTHVTIVARRGTLSRKLAHSASRLLRLRYRHDNVSQEKAA</sequence>
<feature type="domain" description="NYN" evidence="1">
    <location>
        <begin position="61"/>
        <end position="148"/>
    </location>
</feature>
<organism evidence="2 3">
    <name type="scientific">Adlercreutzia caecimuris</name>
    <dbReference type="NCBI Taxonomy" id="671266"/>
    <lineage>
        <taxon>Bacteria</taxon>
        <taxon>Bacillati</taxon>
        <taxon>Actinomycetota</taxon>
        <taxon>Coriobacteriia</taxon>
        <taxon>Eggerthellales</taxon>
        <taxon>Eggerthellaceae</taxon>
        <taxon>Adlercreutzia</taxon>
    </lineage>
</organism>
<evidence type="ECO:0000259" key="1">
    <source>
        <dbReference type="Pfam" id="PF01936"/>
    </source>
</evidence>
<gene>
    <name evidence="2" type="ORF">E5986_10290</name>
</gene>
<comment type="caution">
    <text evidence="2">The sequence shown here is derived from an EMBL/GenBank/DDBJ whole genome shotgun (WGS) entry which is preliminary data.</text>
</comment>
<dbReference type="GeneID" id="82189656"/>
<protein>
    <submittedName>
        <fullName evidence="2">NYN domain-containing protein</fullName>
    </submittedName>
</protein>
<proteinExistence type="predicted"/>
<reference evidence="2 3" key="1">
    <citation type="submission" date="2019-04" db="EMBL/GenBank/DDBJ databases">
        <title>Microbes associate with the intestines of laboratory mice.</title>
        <authorList>
            <person name="Navarre W."/>
            <person name="Wong E."/>
            <person name="Huang K.C."/>
            <person name="Tropini C."/>
            <person name="Ng K."/>
            <person name="Yu B."/>
        </authorList>
    </citation>
    <scope>NUCLEOTIDE SEQUENCE [LARGE SCALE GENOMIC DNA]</scope>
    <source>
        <strain evidence="2 3">NM80_B27</strain>
    </source>
</reference>
<dbReference type="EMBL" id="SSTJ01000017">
    <property type="protein sequence ID" value="THG36337.1"/>
    <property type="molecule type" value="Genomic_DNA"/>
</dbReference>
<dbReference type="Pfam" id="PF01936">
    <property type="entry name" value="NYN"/>
    <property type="match status" value="1"/>
</dbReference>
<evidence type="ECO:0000313" key="2">
    <source>
        <dbReference type="EMBL" id="THG36337.1"/>
    </source>
</evidence>
<dbReference type="GO" id="GO:0004540">
    <property type="term" value="F:RNA nuclease activity"/>
    <property type="evidence" value="ECO:0007669"/>
    <property type="project" value="InterPro"/>
</dbReference>
<name>A0A4V3WUL6_9ACTN</name>
<evidence type="ECO:0000313" key="3">
    <source>
        <dbReference type="Proteomes" id="UP000308978"/>
    </source>
</evidence>